<evidence type="ECO:0000256" key="1">
    <source>
        <dbReference type="ARBA" id="ARBA00022741"/>
    </source>
</evidence>
<organism evidence="4 5">
    <name type="scientific">Zophobas morio</name>
    <dbReference type="NCBI Taxonomy" id="2755281"/>
    <lineage>
        <taxon>Eukaryota</taxon>
        <taxon>Metazoa</taxon>
        <taxon>Ecdysozoa</taxon>
        <taxon>Arthropoda</taxon>
        <taxon>Hexapoda</taxon>
        <taxon>Insecta</taxon>
        <taxon>Pterygota</taxon>
        <taxon>Neoptera</taxon>
        <taxon>Endopterygota</taxon>
        <taxon>Coleoptera</taxon>
        <taxon>Polyphaga</taxon>
        <taxon>Cucujiformia</taxon>
        <taxon>Tenebrionidae</taxon>
        <taxon>Zophobas</taxon>
    </lineage>
</organism>
<dbReference type="AlphaFoldDB" id="A0AA38HLA1"/>
<dbReference type="Proteomes" id="UP001168821">
    <property type="component" value="Unassembled WGS sequence"/>
</dbReference>
<dbReference type="Pfam" id="PF01591">
    <property type="entry name" value="6PF2K"/>
    <property type="match status" value="1"/>
</dbReference>
<dbReference type="PANTHER" id="PTHR10606:SF44">
    <property type="entry name" value="6-PHOSPHOFRUCTO 2-KINASE_FRUCTOSE 2,6-BISPHOSPHATASE LONG FORM"/>
    <property type="match status" value="1"/>
</dbReference>
<name>A0AA38HLA1_9CUCU</name>
<dbReference type="GO" id="GO:0006003">
    <property type="term" value="P:fructose 2,6-bisphosphate metabolic process"/>
    <property type="evidence" value="ECO:0007669"/>
    <property type="project" value="InterPro"/>
</dbReference>
<dbReference type="GO" id="GO:0004331">
    <property type="term" value="F:fructose-2,6-bisphosphate 2-phosphatase activity"/>
    <property type="evidence" value="ECO:0007669"/>
    <property type="project" value="TreeGrafter"/>
</dbReference>
<dbReference type="PIRSF" id="PIRSF000709">
    <property type="entry name" value="6PFK_2-Ptase"/>
    <property type="match status" value="1"/>
</dbReference>
<evidence type="ECO:0000313" key="5">
    <source>
        <dbReference type="Proteomes" id="UP001168821"/>
    </source>
</evidence>
<sequence>MAVIMVGLPARGKSFISAKVARYLKWLGYETNVFNVGAYRRKRLGSYHQHDFFRSDNPEGVKIRLELCRHALDDLLSFLSSGGHVGILDATNHTRPRRRFIVDYLKGYKEGHVKLMFVEVICDMASIIDRNIQLKAHNSADYTEVDPKFAEEDFRERLKHYEKSYETITEKQLSFFKLFNVGERTVTNRIQGILPTRIVYYLMNLHIVPRPLYFRLYALN</sequence>
<reference evidence="4" key="1">
    <citation type="journal article" date="2023" name="G3 (Bethesda)">
        <title>Whole genome assemblies of Zophobas morio and Tenebrio molitor.</title>
        <authorList>
            <person name="Kaur S."/>
            <person name="Stinson S.A."/>
            <person name="diCenzo G.C."/>
        </authorList>
    </citation>
    <scope>NUCLEOTIDE SEQUENCE</scope>
    <source>
        <strain evidence="4">QUZm001</strain>
    </source>
</reference>
<dbReference type="EMBL" id="JALNTZ010000550">
    <property type="protein sequence ID" value="KAJ3634406.1"/>
    <property type="molecule type" value="Genomic_DNA"/>
</dbReference>
<keyword evidence="1" id="KW-0547">Nucleotide-binding</keyword>
<dbReference type="GO" id="GO:0005524">
    <property type="term" value="F:ATP binding"/>
    <property type="evidence" value="ECO:0007669"/>
    <property type="project" value="UniProtKB-KW"/>
</dbReference>
<proteinExistence type="predicted"/>
<keyword evidence="2" id="KW-0067">ATP-binding</keyword>
<dbReference type="InterPro" id="IPR027417">
    <property type="entry name" value="P-loop_NTPase"/>
</dbReference>
<dbReference type="PRINTS" id="PR00991">
    <property type="entry name" value="6PFRUCTKNASE"/>
</dbReference>
<feature type="domain" description="6-phosphofructo-2-kinase" evidence="3">
    <location>
        <begin position="2"/>
        <end position="208"/>
    </location>
</feature>
<comment type="caution">
    <text evidence="4">The sequence shown here is derived from an EMBL/GenBank/DDBJ whole genome shotgun (WGS) entry which is preliminary data.</text>
</comment>
<dbReference type="GO" id="GO:0003873">
    <property type="term" value="F:6-phosphofructo-2-kinase activity"/>
    <property type="evidence" value="ECO:0007669"/>
    <property type="project" value="InterPro"/>
</dbReference>
<dbReference type="PANTHER" id="PTHR10606">
    <property type="entry name" value="6-PHOSPHOFRUCTO-2-KINASE/FRUCTOSE-2,6-BISPHOSPHATASE"/>
    <property type="match status" value="1"/>
</dbReference>
<dbReference type="GO" id="GO:0005829">
    <property type="term" value="C:cytosol"/>
    <property type="evidence" value="ECO:0007669"/>
    <property type="project" value="TreeGrafter"/>
</dbReference>
<dbReference type="GO" id="GO:0006000">
    <property type="term" value="P:fructose metabolic process"/>
    <property type="evidence" value="ECO:0007669"/>
    <property type="project" value="InterPro"/>
</dbReference>
<dbReference type="FunFam" id="3.40.50.300:FF:000644">
    <property type="entry name" value="GpmB, Fructose-2,6-bisphosphatase"/>
    <property type="match status" value="1"/>
</dbReference>
<evidence type="ECO:0000259" key="3">
    <source>
        <dbReference type="Pfam" id="PF01591"/>
    </source>
</evidence>
<accession>A0AA38HLA1</accession>
<evidence type="ECO:0000256" key="2">
    <source>
        <dbReference type="ARBA" id="ARBA00022840"/>
    </source>
</evidence>
<dbReference type="SUPFAM" id="SSF52540">
    <property type="entry name" value="P-loop containing nucleoside triphosphate hydrolases"/>
    <property type="match status" value="1"/>
</dbReference>
<protein>
    <recommendedName>
        <fullName evidence="3">6-phosphofructo-2-kinase domain-containing protein</fullName>
    </recommendedName>
</protein>
<gene>
    <name evidence="4" type="ORF">Zmor_019112</name>
</gene>
<evidence type="ECO:0000313" key="4">
    <source>
        <dbReference type="EMBL" id="KAJ3634406.1"/>
    </source>
</evidence>
<keyword evidence="5" id="KW-1185">Reference proteome</keyword>
<dbReference type="InterPro" id="IPR003094">
    <property type="entry name" value="6Pfruct_kin"/>
</dbReference>
<dbReference type="Gene3D" id="3.40.50.300">
    <property type="entry name" value="P-loop containing nucleotide triphosphate hydrolases"/>
    <property type="match status" value="1"/>
</dbReference>
<dbReference type="InterPro" id="IPR013079">
    <property type="entry name" value="6Phosfructo_kin"/>
</dbReference>